<dbReference type="Ensembl" id="ENSLCAT00010034490.1">
    <property type="protein sequence ID" value="ENSLCAP00010033687.1"/>
    <property type="gene ID" value="ENSLCAG00010015830.1"/>
</dbReference>
<evidence type="ECO:0000313" key="4">
    <source>
        <dbReference type="Proteomes" id="UP000314980"/>
    </source>
</evidence>
<name>A0A4W6E7X4_LATCA</name>
<feature type="domain" description="RNA polymerase II elongation factor ELL N-terminal" evidence="2">
    <location>
        <begin position="6"/>
        <end position="39"/>
    </location>
</feature>
<reference evidence="3" key="2">
    <citation type="submission" date="2025-08" db="UniProtKB">
        <authorList>
            <consortium name="Ensembl"/>
        </authorList>
    </citation>
    <scope>IDENTIFICATION</scope>
</reference>
<feature type="compositionally biased region" description="Basic and acidic residues" evidence="1">
    <location>
        <begin position="58"/>
        <end position="67"/>
    </location>
</feature>
<reference evidence="4" key="1">
    <citation type="submission" date="2015-09" db="EMBL/GenBank/DDBJ databases">
        <authorList>
            <person name="Sai Rama Sridatta P."/>
        </authorList>
    </citation>
    <scope>NUCLEOTIDE SEQUENCE [LARGE SCALE GENOMIC DNA]</scope>
</reference>
<dbReference type="InterPro" id="IPR019464">
    <property type="entry name" value="ELL_N"/>
</dbReference>
<dbReference type="InParanoid" id="A0A4W6E7X4"/>
<dbReference type="GO" id="GO:0008023">
    <property type="term" value="C:transcription elongation factor complex"/>
    <property type="evidence" value="ECO:0007669"/>
    <property type="project" value="InterPro"/>
</dbReference>
<dbReference type="AlphaFoldDB" id="A0A4W6E7X4"/>
<dbReference type="Proteomes" id="UP000314980">
    <property type="component" value="Unassembled WGS sequence"/>
</dbReference>
<evidence type="ECO:0000256" key="1">
    <source>
        <dbReference type="SAM" id="MobiDB-lite"/>
    </source>
</evidence>
<sequence>MSALRENQCYGLSSGKLNRGGNISVFHVKLTDSAARAIADTELRPVFMYSIARGRQMEKPRQMDRLKNQTFDPVNHK</sequence>
<proteinExistence type="predicted"/>
<evidence type="ECO:0000259" key="2">
    <source>
        <dbReference type="Pfam" id="PF10390"/>
    </source>
</evidence>
<dbReference type="GeneTree" id="ENSGT01110000271624"/>
<feature type="region of interest" description="Disordered" evidence="1">
    <location>
        <begin position="58"/>
        <end position="77"/>
    </location>
</feature>
<accession>A0A4W6E7X4</accession>
<keyword evidence="4" id="KW-1185">Reference proteome</keyword>
<dbReference type="GO" id="GO:0006368">
    <property type="term" value="P:transcription elongation by RNA polymerase II"/>
    <property type="evidence" value="ECO:0007669"/>
    <property type="project" value="InterPro"/>
</dbReference>
<dbReference type="Pfam" id="PF10390">
    <property type="entry name" value="ELL"/>
    <property type="match status" value="1"/>
</dbReference>
<dbReference type="STRING" id="8187.ENSLCAP00010033687"/>
<protein>
    <recommendedName>
        <fullName evidence="2">RNA polymerase II elongation factor ELL N-terminal domain-containing protein</fullName>
    </recommendedName>
</protein>
<evidence type="ECO:0000313" key="3">
    <source>
        <dbReference type="Ensembl" id="ENSLCAP00010033687.1"/>
    </source>
</evidence>
<feature type="compositionally biased region" description="Polar residues" evidence="1">
    <location>
        <begin position="68"/>
        <end position="77"/>
    </location>
</feature>
<reference evidence="3" key="3">
    <citation type="submission" date="2025-09" db="UniProtKB">
        <authorList>
            <consortium name="Ensembl"/>
        </authorList>
    </citation>
    <scope>IDENTIFICATION</scope>
</reference>
<organism evidence="3 4">
    <name type="scientific">Lates calcarifer</name>
    <name type="common">Barramundi</name>
    <name type="synonym">Holocentrus calcarifer</name>
    <dbReference type="NCBI Taxonomy" id="8187"/>
    <lineage>
        <taxon>Eukaryota</taxon>
        <taxon>Metazoa</taxon>
        <taxon>Chordata</taxon>
        <taxon>Craniata</taxon>
        <taxon>Vertebrata</taxon>
        <taxon>Euteleostomi</taxon>
        <taxon>Actinopterygii</taxon>
        <taxon>Neopterygii</taxon>
        <taxon>Teleostei</taxon>
        <taxon>Neoteleostei</taxon>
        <taxon>Acanthomorphata</taxon>
        <taxon>Carangaria</taxon>
        <taxon>Carangaria incertae sedis</taxon>
        <taxon>Centropomidae</taxon>
        <taxon>Lates</taxon>
    </lineage>
</organism>